<keyword evidence="2" id="KW-1185">Reference proteome</keyword>
<dbReference type="STRING" id="247633.GP2143_16006"/>
<dbReference type="Gene3D" id="3.40.50.300">
    <property type="entry name" value="P-loop containing nucleotide triphosphate hydrolases"/>
    <property type="match status" value="1"/>
</dbReference>
<comment type="caution">
    <text evidence="1">The sequence shown here is derived from an EMBL/GenBank/DDBJ whole genome shotgun (WGS) entry which is preliminary data.</text>
</comment>
<dbReference type="eggNOG" id="ENOG50342XY">
    <property type="taxonomic scope" value="Bacteria"/>
</dbReference>
<name>A0Y9H1_9GAMM</name>
<dbReference type="OrthoDB" id="7981249at2"/>
<evidence type="ECO:0000313" key="2">
    <source>
        <dbReference type="Proteomes" id="UP000004931"/>
    </source>
</evidence>
<proteinExistence type="predicted"/>
<reference evidence="1 2" key="1">
    <citation type="journal article" date="2010" name="J. Bacteriol.">
        <title>Genome sequence of the oligotrophic marine Gammaproteobacterium HTCC2143, isolated from the Oregon Coast.</title>
        <authorList>
            <person name="Oh H.M."/>
            <person name="Kang I."/>
            <person name="Ferriera S."/>
            <person name="Giovannoni S.J."/>
            <person name="Cho J.C."/>
        </authorList>
    </citation>
    <scope>NUCLEOTIDE SEQUENCE [LARGE SCALE GENOMIC DNA]</scope>
    <source>
        <strain evidence="1 2">HTCC2143</strain>
    </source>
</reference>
<evidence type="ECO:0008006" key="3">
    <source>
        <dbReference type="Google" id="ProtNLM"/>
    </source>
</evidence>
<dbReference type="SUPFAM" id="SSF52540">
    <property type="entry name" value="P-loop containing nucleoside triphosphate hydrolases"/>
    <property type="match status" value="1"/>
</dbReference>
<protein>
    <recommendedName>
        <fullName evidence="3">Sulfotransferase family protein</fullName>
    </recommendedName>
</protein>
<dbReference type="InterPro" id="IPR027417">
    <property type="entry name" value="P-loop_NTPase"/>
</dbReference>
<evidence type="ECO:0000313" key="1">
    <source>
        <dbReference type="EMBL" id="EAW32775.1"/>
    </source>
</evidence>
<accession>A0Y9H1</accession>
<dbReference type="EMBL" id="AAVT01000001">
    <property type="protein sequence ID" value="EAW32775.1"/>
    <property type="molecule type" value="Genomic_DNA"/>
</dbReference>
<sequence>MFLVKSDSPIFFVHIPKTAGTSFRTALMKAFKGKALLDYGPASESTSKEVREHIYGNSPQSRAAIAQLLVGKKFGLLIGHVGFAKYRNVVPIDRVVTFIRRPQDQVWSHYRHHVEHLGYQDSLANFAKDKRFSNIQSRYLSGCKIEALGFVGLTEQFDQSIELFNDTYKLKLDNLSLNQQLCNKLYSAEEEKAVVANNQQDLALYRQFEAVFSERVEFFKRGLAWTNGWVNCNYLDGILSAQVWVVESVSPVVLEIQYEGGTICEVIANQHSPTAIAMGAPNFGYVGVRHRIKTGQKIHSIISKETGQTIPIYYAGEGA</sequence>
<organism evidence="1 2">
    <name type="scientific">marine gamma proteobacterium HTCC2143</name>
    <dbReference type="NCBI Taxonomy" id="247633"/>
    <lineage>
        <taxon>Bacteria</taxon>
        <taxon>Pseudomonadati</taxon>
        <taxon>Pseudomonadota</taxon>
        <taxon>Gammaproteobacteria</taxon>
        <taxon>Cellvibrionales</taxon>
        <taxon>Spongiibacteraceae</taxon>
        <taxon>BD1-7 clade</taxon>
    </lineage>
</organism>
<gene>
    <name evidence="1" type="ORF">GP2143_16006</name>
</gene>
<dbReference type="AlphaFoldDB" id="A0Y9H1"/>
<dbReference type="Proteomes" id="UP000004931">
    <property type="component" value="Unassembled WGS sequence"/>
</dbReference>